<gene>
    <name evidence="3" type="ORF">U9M48_029744</name>
</gene>
<keyword evidence="1" id="KW-0175">Coiled coil</keyword>
<dbReference type="AlphaFoldDB" id="A0AAQ3U3Y3"/>
<evidence type="ECO:0000313" key="4">
    <source>
        <dbReference type="Proteomes" id="UP001341281"/>
    </source>
</evidence>
<dbReference type="Proteomes" id="UP001341281">
    <property type="component" value="Chromosome 06"/>
</dbReference>
<reference evidence="3 4" key="1">
    <citation type="submission" date="2024-02" db="EMBL/GenBank/DDBJ databases">
        <title>High-quality chromosome-scale genome assembly of Pensacola bahiagrass (Paspalum notatum Flugge var. saurae).</title>
        <authorList>
            <person name="Vega J.M."/>
            <person name="Podio M."/>
            <person name="Orjuela J."/>
            <person name="Siena L.A."/>
            <person name="Pessino S.C."/>
            <person name="Combes M.C."/>
            <person name="Mariac C."/>
            <person name="Albertini E."/>
            <person name="Pupilli F."/>
            <person name="Ortiz J.P.A."/>
            <person name="Leblanc O."/>
        </authorList>
    </citation>
    <scope>NUCLEOTIDE SEQUENCE [LARGE SCALE GENOMIC DNA]</scope>
    <source>
        <strain evidence="3">R1</strain>
        <tissue evidence="3">Leaf</tissue>
    </source>
</reference>
<organism evidence="3 4">
    <name type="scientific">Paspalum notatum var. saurae</name>
    <dbReference type="NCBI Taxonomy" id="547442"/>
    <lineage>
        <taxon>Eukaryota</taxon>
        <taxon>Viridiplantae</taxon>
        <taxon>Streptophyta</taxon>
        <taxon>Embryophyta</taxon>
        <taxon>Tracheophyta</taxon>
        <taxon>Spermatophyta</taxon>
        <taxon>Magnoliopsida</taxon>
        <taxon>Liliopsida</taxon>
        <taxon>Poales</taxon>
        <taxon>Poaceae</taxon>
        <taxon>PACMAD clade</taxon>
        <taxon>Panicoideae</taxon>
        <taxon>Andropogonodae</taxon>
        <taxon>Paspaleae</taxon>
        <taxon>Paspalinae</taxon>
        <taxon>Paspalum</taxon>
    </lineage>
</organism>
<evidence type="ECO:0000256" key="2">
    <source>
        <dbReference type="SAM" id="MobiDB-lite"/>
    </source>
</evidence>
<protein>
    <submittedName>
        <fullName evidence="3">Uncharacterized protein</fullName>
    </submittedName>
</protein>
<dbReference type="EMBL" id="CP144750">
    <property type="protein sequence ID" value="WVZ82487.1"/>
    <property type="molecule type" value="Genomic_DNA"/>
</dbReference>
<evidence type="ECO:0000313" key="3">
    <source>
        <dbReference type="EMBL" id="WVZ82487.1"/>
    </source>
</evidence>
<accession>A0AAQ3U3Y3</accession>
<evidence type="ECO:0000256" key="1">
    <source>
        <dbReference type="SAM" id="Coils"/>
    </source>
</evidence>
<feature type="compositionally biased region" description="Basic and acidic residues" evidence="2">
    <location>
        <begin position="11"/>
        <end position="31"/>
    </location>
</feature>
<proteinExistence type="predicted"/>
<sequence length="246" mass="27954">MPMAAASPEGIHCREAGDSDEEKQERERFDAVARQSSNRELLEKAQGIQTAIANGMCNQLHDHDRKLRVRLDAIHRELDRRQVHCGAAQAPGSDRCVRPRIVRSTCAEPSVTLLEKDISPANRQANAAMQTRLNESPMEINQFRFTINGLEADRKKITELKAEVEHLQSTIDNIEALHAESSKIEAEKTAKLEAEVSRLRSGVQHLRRRLKEERERANEAEAKASRLRDEIYVLEEEKYSYLAPDP</sequence>
<feature type="coiled-coil region" evidence="1">
    <location>
        <begin position="150"/>
        <end position="237"/>
    </location>
</feature>
<name>A0AAQ3U3Y3_PASNO</name>
<keyword evidence="4" id="KW-1185">Reference proteome</keyword>
<feature type="region of interest" description="Disordered" evidence="2">
    <location>
        <begin position="1"/>
        <end position="38"/>
    </location>
</feature>